<dbReference type="AlphaFoldDB" id="A0A9E8N9E0"/>
<keyword evidence="2" id="KW-1185">Reference proteome</keyword>
<dbReference type="Proteomes" id="UP001164653">
    <property type="component" value="Chromosome"/>
</dbReference>
<organism evidence="1 2">
    <name type="scientific">Dyadobacter pollutisoli</name>
    <dbReference type="NCBI Taxonomy" id="2910158"/>
    <lineage>
        <taxon>Bacteria</taxon>
        <taxon>Pseudomonadati</taxon>
        <taxon>Bacteroidota</taxon>
        <taxon>Cytophagia</taxon>
        <taxon>Cytophagales</taxon>
        <taxon>Spirosomataceae</taxon>
        <taxon>Dyadobacter</taxon>
    </lineage>
</organism>
<dbReference type="PROSITE" id="PS51257">
    <property type="entry name" value="PROKAR_LIPOPROTEIN"/>
    <property type="match status" value="1"/>
</dbReference>
<name>A0A9E8N9E0_9BACT</name>
<reference evidence="1" key="1">
    <citation type="submission" date="2022-11" db="EMBL/GenBank/DDBJ databases">
        <title>Dyadobacter pollutisoli sp. nov., isolated from plastic dumped soil.</title>
        <authorList>
            <person name="Kim J.M."/>
            <person name="Kim K.R."/>
            <person name="Lee J.K."/>
            <person name="Hao L."/>
            <person name="Jeon C.O."/>
        </authorList>
    </citation>
    <scope>NUCLEOTIDE SEQUENCE</scope>
    <source>
        <strain evidence="1">U1</strain>
    </source>
</reference>
<evidence type="ECO:0000313" key="2">
    <source>
        <dbReference type="Proteomes" id="UP001164653"/>
    </source>
</evidence>
<evidence type="ECO:0000313" key="1">
    <source>
        <dbReference type="EMBL" id="WAC12394.1"/>
    </source>
</evidence>
<gene>
    <name evidence="1" type="ORF">ON006_00235</name>
</gene>
<dbReference type="KEGG" id="dpf:ON006_00235"/>
<dbReference type="EMBL" id="CP112998">
    <property type="protein sequence ID" value="WAC12394.1"/>
    <property type="molecule type" value="Genomic_DNA"/>
</dbReference>
<sequence>MKTGAIVFPLITLVFIFSGCDPITKCKNISQREAVLLIDVSDPKLYTEIENDLGKHLPKFMAETGLATIDVCQKFSLSFAHLSGKDALELETENISINQKGQSNSAVEIQSSPAPLVKLVQKKLTEYKLLSEDPVMTSQSNIANTLFKSINYCNPKSDNVIILFSDLVENNRLVNFYKKIPGQDEVSSAIDKMIEPAVLQKFKSQSIKGRTKVIIVLKSESKGRVSVRDVRSFWEALFKELKFDANVQFIDNLSIPVEL</sequence>
<accession>A0A9E8N9E0</accession>
<protein>
    <submittedName>
        <fullName evidence="1">Uncharacterized protein</fullName>
    </submittedName>
</protein>
<proteinExistence type="predicted"/>
<dbReference type="RefSeq" id="WP_244824709.1">
    <property type="nucleotide sequence ID" value="NZ_CP112998.1"/>
</dbReference>